<gene>
    <name evidence="1" type="ORF">G7Y89_g4434</name>
</gene>
<evidence type="ECO:0000313" key="1">
    <source>
        <dbReference type="EMBL" id="KAF4633693.1"/>
    </source>
</evidence>
<protein>
    <submittedName>
        <fullName evidence="1">Uncharacterized protein</fullName>
    </submittedName>
</protein>
<proteinExistence type="predicted"/>
<evidence type="ECO:0000313" key="2">
    <source>
        <dbReference type="Proteomes" id="UP000566819"/>
    </source>
</evidence>
<sequence>MNHGKFFNIPPIKALERERWSAEDEDDLRSLSYVLNDAEGDCLGRLKRLAFQRSGADINELEIIPDTPFSQNPVLCGVNCLGIYLTLQKESLFSAKTTRQGREVGKQTGPLELLEFVERNLSKDLAGIKFDYRASNDKCIKILRLLYAEFVGFFRETFDGYKKSEAESLIHVAEDILMLGATGLKYGGENVVRRFLQRAANILKYAIGKK</sequence>
<dbReference type="Proteomes" id="UP000566819">
    <property type="component" value="Unassembled WGS sequence"/>
</dbReference>
<dbReference type="EMBL" id="JAAMPI010000240">
    <property type="protein sequence ID" value="KAF4633693.1"/>
    <property type="molecule type" value="Genomic_DNA"/>
</dbReference>
<keyword evidence="2" id="KW-1185">Reference proteome</keyword>
<accession>A0A8H4RQX5</accession>
<dbReference type="AlphaFoldDB" id="A0A8H4RQX5"/>
<reference evidence="1 2" key="1">
    <citation type="submission" date="2020-03" db="EMBL/GenBank/DDBJ databases">
        <title>Draft Genome Sequence of Cudoniella acicularis.</title>
        <authorList>
            <person name="Buettner E."/>
            <person name="Kellner H."/>
        </authorList>
    </citation>
    <scope>NUCLEOTIDE SEQUENCE [LARGE SCALE GENOMIC DNA]</scope>
    <source>
        <strain evidence="1 2">DSM 108380</strain>
    </source>
</reference>
<organism evidence="1 2">
    <name type="scientific">Cudoniella acicularis</name>
    <dbReference type="NCBI Taxonomy" id="354080"/>
    <lineage>
        <taxon>Eukaryota</taxon>
        <taxon>Fungi</taxon>
        <taxon>Dikarya</taxon>
        <taxon>Ascomycota</taxon>
        <taxon>Pezizomycotina</taxon>
        <taxon>Leotiomycetes</taxon>
        <taxon>Helotiales</taxon>
        <taxon>Tricladiaceae</taxon>
        <taxon>Cudoniella</taxon>
    </lineage>
</organism>
<comment type="caution">
    <text evidence="1">The sequence shown here is derived from an EMBL/GenBank/DDBJ whole genome shotgun (WGS) entry which is preliminary data.</text>
</comment>
<name>A0A8H4RQX5_9HELO</name>